<dbReference type="SUPFAM" id="SSF144083">
    <property type="entry name" value="Magnesium transport protein CorA, transmembrane region"/>
    <property type="match status" value="1"/>
</dbReference>
<dbReference type="GO" id="GO:0015087">
    <property type="term" value="F:cobalt ion transmembrane transporter activity"/>
    <property type="evidence" value="ECO:0007669"/>
    <property type="project" value="UniProtKB-UniRule"/>
</dbReference>
<dbReference type="Proteomes" id="UP000076476">
    <property type="component" value="Unassembled WGS sequence"/>
</dbReference>
<dbReference type="PANTHER" id="PTHR46494">
    <property type="entry name" value="CORA FAMILY METAL ION TRANSPORTER (EUROFUNG)"/>
    <property type="match status" value="1"/>
</dbReference>
<dbReference type="GO" id="GO:0000287">
    <property type="term" value="F:magnesium ion binding"/>
    <property type="evidence" value="ECO:0007669"/>
    <property type="project" value="TreeGrafter"/>
</dbReference>
<evidence type="ECO:0000256" key="11">
    <source>
        <dbReference type="ARBA" id="ARBA00045497"/>
    </source>
</evidence>
<dbReference type="GO" id="GO:0005886">
    <property type="term" value="C:plasma membrane"/>
    <property type="evidence" value="ECO:0007669"/>
    <property type="project" value="UniProtKB-SubCell"/>
</dbReference>
<evidence type="ECO:0000256" key="4">
    <source>
        <dbReference type="ARBA" id="ARBA00022475"/>
    </source>
</evidence>
<dbReference type="SUPFAM" id="SSF143865">
    <property type="entry name" value="CorA soluble domain-like"/>
    <property type="match status" value="1"/>
</dbReference>
<dbReference type="NCBIfam" id="TIGR00383">
    <property type="entry name" value="corA"/>
    <property type="match status" value="1"/>
</dbReference>
<dbReference type="PANTHER" id="PTHR46494:SF1">
    <property type="entry name" value="CORA FAMILY METAL ION TRANSPORTER (EUROFUNG)"/>
    <property type="match status" value="1"/>
</dbReference>
<keyword evidence="7 12" id="KW-1133">Transmembrane helix</keyword>
<gene>
    <name evidence="12" type="primary">corA</name>
    <name evidence="13" type="ORF">AP3564_11880</name>
    <name evidence="14" type="ORF">AZI98_16400</name>
</gene>
<dbReference type="FunFam" id="1.20.58.340:FF:000004">
    <property type="entry name" value="Magnesium transport protein CorA"/>
    <property type="match status" value="1"/>
</dbReference>
<dbReference type="Gene3D" id="1.20.58.340">
    <property type="entry name" value="Magnesium transport protein CorA, transmembrane region"/>
    <property type="match status" value="2"/>
</dbReference>
<comment type="catalytic activity">
    <reaction evidence="10">
        <text>Mg(2+)(in) = Mg(2+)(out)</text>
        <dbReference type="Rhea" id="RHEA:29827"/>
        <dbReference type="ChEBI" id="CHEBI:18420"/>
    </reaction>
</comment>
<evidence type="ECO:0000256" key="10">
    <source>
        <dbReference type="ARBA" id="ARBA00034269"/>
    </source>
</evidence>
<dbReference type="OrthoDB" id="9803416at2"/>
<evidence type="ECO:0000256" key="5">
    <source>
        <dbReference type="ARBA" id="ARBA00022692"/>
    </source>
</evidence>
<evidence type="ECO:0000256" key="7">
    <source>
        <dbReference type="ARBA" id="ARBA00022989"/>
    </source>
</evidence>
<evidence type="ECO:0000313" key="15">
    <source>
        <dbReference type="Proteomes" id="UP000076476"/>
    </source>
</evidence>
<dbReference type="InterPro" id="IPR045863">
    <property type="entry name" value="CorA_TM1_TM2"/>
</dbReference>
<keyword evidence="6 12" id="KW-0460">Magnesium</keyword>
<evidence type="ECO:0000313" key="14">
    <source>
        <dbReference type="EMBL" id="KZN94871.1"/>
    </source>
</evidence>
<comment type="similarity">
    <text evidence="2 12">Belongs to the CorA metal ion transporter (MIT) (TC 1.A.35) family.</text>
</comment>
<keyword evidence="15" id="KW-1185">Reference proteome</keyword>
<feature type="transmembrane region" description="Helical" evidence="12">
    <location>
        <begin position="290"/>
        <end position="311"/>
    </location>
</feature>
<dbReference type="EMBL" id="CP017703">
    <property type="protein sequence ID" value="ASS90828.1"/>
    <property type="molecule type" value="Genomic_DNA"/>
</dbReference>
<reference evidence="14 15" key="1">
    <citation type="submission" date="2016-04" db="EMBL/GenBank/DDBJ databases">
        <title>Draft genome sequence of Aeribacillus pallidus 8m3 from petroleum reservoir.</title>
        <authorList>
            <person name="Poltaraus A.B."/>
            <person name="Nazina T.N."/>
            <person name="Tourova T.P."/>
            <person name="Malakho S.M."/>
            <person name="Korshunova A.V."/>
            <person name="Sokolova D.S."/>
        </authorList>
    </citation>
    <scope>NUCLEOTIDE SEQUENCE [LARGE SCALE GENOMIC DNA]</scope>
    <source>
        <strain evidence="14 15">8m3</strain>
    </source>
</reference>
<name>A0A165WCH9_9BACI</name>
<dbReference type="InterPro" id="IPR004488">
    <property type="entry name" value="Mg/Co-transport_prot_CorA"/>
</dbReference>
<comment type="subcellular location">
    <subcellularLocation>
        <location evidence="1">Cell membrane</location>
        <topology evidence="1">Multi-pass membrane protein</topology>
    </subcellularLocation>
    <subcellularLocation>
        <location evidence="12">Membrane</location>
        <topology evidence="12">Multi-pass membrane protein</topology>
    </subcellularLocation>
</comment>
<dbReference type="STRING" id="33936.AZI98_16400"/>
<dbReference type="Gene3D" id="3.30.460.20">
    <property type="entry name" value="CorA soluble domain-like"/>
    <property type="match status" value="1"/>
</dbReference>
<keyword evidence="9 12" id="KW-0472">Membrane</keyword>
<dbReference type="Pfam" id="PF01544">
    <property type="entry name" value="CorA"/>
    <property type="match status" value="1"/>
</dbReference>
<dbReference type="InterPro" id="IPR045861">
    <property type="entry name" value="CorA_cytoplasmic_dom"/>
</dbReference>
<proteinExistence type="inferred from homology"/>
<dbReference type="AlphaFoldDB" id="A0A165WCH9"/>
<evidence type="ECO:0000256" key="6">
    <source>
        <dbReference type="ARBA" id="ARBA00022842"/>
    </source>
</evidence>
<dbReference type="GO" id="GO:0015095">
    <property type="term" value="F:magnesium ion transmembrane transporter activity"/>
    <property type="evidence" value="ECO:0007669"/>
    <property type="project" value="UniProtKB-UniRule"/>
</dbReference>
<dbReference type="Proteomes" id="UP000214606">
    <property type="component" value="Chromosome"/>
</dbReference>
<evidence type="ECO:0000256" key="2">
    <source>
        <dbReference type="ARBA" id="ARBA00009765"/>
    </source>
</evidence>
<keyword evidence="3 12" id="KW-0813">Transport</keyword>
<evidence type="ECO:0000313" key="13">
    <source>
        <dbReference type="EMBL" id="ASS90828.1"/>
    </source>
</evidence>
<evidence type="ECO:0000256" key="3">
    <source>
        <dbReference type="ARBA" id="ARBA00022448"/>
    </source>
</evidence>
<accession>A0A165WCH9</accession>
<dbReference type="EMBL" id="LWBR01000072">
    <property type="protein sequence ID" value="KZN94871.1"/>
    <property type="molecule type" value="Genomic_DNA"/>
</dbReference>
<evidence type="ECO:0000256" key="12">
    <source>
        <dbReference type="RuleBase" id="RU362010"/>
    </source>
</evidence>
<keyword evidence="8 12" id="KW-0406">Ion transport</keyword>
<evidence type="ECO:0000313" key="16">
    <source>
        <dbReference type="Proteomes" id="UP000214606"/>
    </source>
</evidence>
<evidence type="ECO:0000256" key="8">
    <source>
        <dbReference type="ARBA" id="ARBA00023065"/>
    </source>
</evidence>
<organism evidence="14 15">
    <name type="scientific">Aeribacillus pallidus</name>
    <dbReference type="NCBI Taxonomy" id="33936"/>
    <lineage>
        <taxon>Bacteria</taxon>
        <taxon>Bacillati</taxon>
        <taxon>Bacillota</taxon>
        <taxon>Bacilli</taxon>
        <taxon>Bacillales</taxon>
        <taxon>Bacillaceae</taxon>
        <taxon>Aeribacillus</taxon>
    </lineage>
</organism>
<dbReference type="GO" id="GO:0050897">
    <property type="term" value="F:cobalt ion binding"/>
    <property type="evidence" value="ECO:0007669"/>
    <property type="project" value="TreeGrafter"/>
</dbReference>
<evidence type="ECO:0000256" key="1">
    <source>
        <dbReference type="ARBA" id="ARBA00004651"/>
    </source>
</evidence>
<evidence type="ECO:0000256" key="9">
    <source>
        <dbReference type="ARBA" id="ARBA00023136"/>
    </source>
</evidence>
<keyword evidence="4 12" id="KW-1003">Cell membrane</keyword>
<sequence>MSMIRTLVITTDLEAKYDVALKEIRKKEVLWYWVDFYKATEDEIRLLGKFFHFHPLSIEDCVENVERPKIDFYDSYMFVVLHGIHQQTLEPEELDLFVNEKGIVTFHKNAIRDLNNIWLRIKKDDSLKKGPMKIMHQLTDKLVDDFFPPVYHLEDLLNQIEENNKNKSINELMKELFSIRSQLSKIRRTIIPMRDLMYRIISSNRLNEMKEEDLYFYDVYDHLLKLVEMTEANRELAADIRDSYLSYNSNRMNTIMMTLTVISSIFMPLTFIAGIYGMNFEYMPELKMKYGYYIVLGVMALIGTGMLYIFYKMGWFRFHKGPKL</sequence>
<reference evidence="13 16" key="2">
    <citation type="submission" date="2016-10" db="EMBL/GenBank/DDBJ databases">
        <title>The whole genome sequencing and assembly of Aeribacillus pallidus KCTC3564 strain.</title>
        <authorList>
            <person name="Lee Y.-J."/>
            <person name="Park M.-K."/>
            <person name="Yi H."/>
            <person name="Bahn Y.-S."/>
            <person name="Kim J.F."/>
            <person name="Lee D.-W."/>
        </authorList>
    </citation>
    <scope>NUCLEOTIDE SEQUENCE [LARGE SCALE GENOMIC DNA]</scope>
    <source>
        <strain evidence="13 16">KCTC3564</strain>
    </source>
</reference>
<dbReference type="CDD" id="cd12831">
    <property type="entry name" value="TmCorA-like_u2"/>
    <property type="match status" value="1"/>
</dbReference>
<feature type="transmembrane region" description="Helical" evidence="12">
    <location>
        <begin position="255"/>
        <end position="278"/>
    </location>
</feature>
<protein>
    <recommendedName>
        <fullName evidence="12">Magnesium transport protein CorA</fullName>
    </recommendedName>
</protein>
<dbReference type="InterPro" id="IPR002523">
    <property type="entry name" value="MgTranspt_CorA/ZnTranspt_ZntB"/>
</dbReference>
<dbReference type="KEGG" id="apak:AP3564_11880"/>
<keyword evidence="5 12" id="KW-0812">Transmembrane</keyword>
<comment type="function">
    <text evidence="11">Mediates influx of magnesium ions. Alternates between open and closed states. Activated by low cytoplasmic Mg(2+) levels. Inactive when cytoplasmic Mg(2+) levels are high.</text>
</comment>